<dbReference type="HAMAP" id="MF_00210">
    <property type="entry name" value="EPSP_synth"/>
    <property type="match status" value="1"/>
</dbReference>
<comment type="subunit">
    <text evidence="7">Monomer.</text>
</comment>
<keyword evidence="10" id="KW-1185">Reference proteome</keyword>
<comment type="subcellular location">
    <subcellularLocation>
        <location evidence="7">Cytoplasm</location>
    </subcellularLocation>
</comment>
<evidence type="ECO:0000259" key="8">
    <source>
        <dbReference type="Pfam" id="PF00275"/>
    </source>
</evidence>
<keyword evidence="5 7" id="KW-0057">Aromatic amino acid biosynthesis</keyword>
<organism evidence="9 10">
    <name type="scientific">Conexibacter stalactiti</name>
    <dbReference type="NCBI Taxonomy" id="1940611"/>
    <lineage>
        <taxon>Bacteria</taxon>
        <taxon>Bacillati</taxon>
        <taxon>Actinomycetota</taxon>
        <taxon>Thermoleophilia</taxon>
        <taxon>Solirubrobacterales</taxon>
        <taxon>Conexibacteraceae</taxon>
        <taxon>Conexibacter</taxon>
    </lineage>
</organism>
<feature type="binding site" evidence="7">
    <location>
        <position position="23"/>
    </location>
    <ligand>
        <name>3-phosphoshikimate</name>
        <dbReference type="ChEBI" id="CHEBI:145989"/>
    </ligand>
</feature>
<feature type="binding site" evidence="7">
    <location>
        <position position="347"/>
    </location>
    <ligand>
        <name>3-phosphoshikimate</name>
        <dbReference type="ChEBI" id="CHEBI:145989"/>
    </ligand>
</feature>
<dbReference type="RefSeq" id="WP_318600222.1">
    <property type="nucleotide sequence ID" value="NZ_JAWSTH010000101.1"/>
</dbReference>
<evidence type="ECO:0000256" key="1">
    <source>
        <dbReference type="ARBA" id="ARBA00004811"/>
    </source>
</evidence>
<dbReference type="InterPro" id="IPR036968">
    <property type="entry name" value="Enolpyruvate_Tfrase_sf"/>
</dbReference>
<evidence type="ECO:0000256" key="5">
    <source>
        <dbReference type="ARBA" id="ARBA00023141"/>
    </source>
</evidence>
<gene>
    <name evidence="7 9" type="primary">aroA</name>
    <name evidence="9" type="ORF">R7226_25620</name>
</gene>
<dbReference type="GO" id="GO:0003866">
    <property type="term" value="F:3-phosphoshikimate 1-carboxyvinyltransferase activity"/>
    <property type="evidence" value="ECO:0007669"/>
    <property type="project" value="UniProtKB-EC"/>
</dbReference>
<feature type="domain" description="Enolpyruvate transferase" evidence="8">
    <location>
        <begin position="11"/>
        <end position="427"/>
    </location>
</feature>
<dbReference type="InterPro" id="IPR001986">
    <property type="entry name" value="Enolpyruvate_Tfrase_dom"/>
</dbReference>
<dbReference type="PIRSF" id="PIRSF000505">
    <property type="entry name" value="EPSPS"/>
    <property type="match status" value="1"/>
</dbReference>
<reference evidence="10" key="1">
    <citation type="submission" date="2023-07" db="EMBL/GenBank/DDBJ databases">
        <title>Conexibacter stalactiti sp. nov., isolated from stalactites in a lava cave and emended description of the genus Conexibacter.</title>
        <authorList>
            <person name="Lee S.D."/>
        </authorList>
    </citation>
    <scope>NUCLEOTIDE SEQUENCE [LARGE SCALE GENOMIC DNA]</scope>
    <source>
        <strain evidence="10">KCTC 39840</strain>
    </source>
</reference>
<dbReference type="InterPro" id="IPR023193">
    <property type="entry name" value="EPSP_synthase_CS"/>
</dbReference>
<feature type="binding site" evidence="7">
    <location>
        <position position="351"/>
    </location>
    <ligand>
        <name>phosphoenolpyruvate</name>
        <dbReference type="ChEBI" id="CHEBI:58702"/>
    </ligand>
</feature>
<comment type="catalytic activity">
    <reaction evidence="6">
        <text>3-phosphoshikimate + phosphoenolpyruvate = 5-O-(1-carboxyvinyl)-3-phosphoshikimate + phosphate</text>
        <dbReference type="Rhea" id="RHEA:21256"/>
        <dbReference type="ChEBI" id="CHEBI:43474"/>
        <dbReference type="ChEBI" id="CHEBI:57701"/>
        <dbReference type="ChEBI" id="CHEBI:58702"/>
        <dbReference type="ChEBI" id="CHEBI:145989"/>
        <dbReference type="EC" id="2.5.1.19"/>
    </reaction>
    <physiologicalReaction direction="left-to-right" evidence="6">
        <dbReference type="Rhea" id="RHEA:21257"/>
    </physiologicalReaction>
</comment>
<dbReference type="SUPFAM" id="SSF55205">
    <property type="entry name" value="EPT/RTPC-like"/>
    <property type="match status" value="1"/>
</dbReference>
<feature type="binding site" evidence="7">
    <location>
        <position position="96"/>
    </location>
    <ligand>
        <name>phosphoenolpyruvate</name>
        <dbReference type="ChEBI" id="CHEBI:58702"/>
    </ligand>
</feature>
<name>A0ABU4HYH9_9ACTN</name>
<comment type="similarity">
    <text evidence="2 7">Belongs to the EPSP synthase family.</text>
</comment>
<dbReference type="NCBIfam" id="TIGR01356">
    <property type="entry name" value="aroA"/>
    <property type="match status" value="1"/>
</dbReference>
<evidence type="ECO:0000256" key="2">
    <source>
        <dbReference type="ARBA" id="ARBA00009948"/>
    </source>
</evidence>
<accession>A0ABU4HYH9</accession>
<feature type="binding site" evidence="7">
    <location>
        <position position="23"/>
    </location>
    <ligand>
        <name>phosphoenolpyruvate</name>
        <dbReference type="ChEBI" id="CHEBI:58702"/>
    </ligand>
</feature>
<feature type="binding site" evidence="7">
    <location>
        <position position="125"/>
    </location>
    <ligand>
        <name>phosphoenolpyruvate</name>
        <dbReference type="ChEBI" id="CHEBI:58702"/>
    </ligand>
</feature>
<dbReference type="InterPro" id="IPR013792">
    <property type="entry name" value="RNA3'P_cycl/enolpyr_Trfase_a/b"/>
</dbReference>
<evidence type="ECO:0000313" key="10">
    <source>
        <dbReference type="Proteomes" id="UP001284601"/>
    </source>
</evidence>
<feature type="binding site" evidence="7">
    <location>
        <position position="171"/>
    </location>
    <ligand>
        <name>phosphoenolpyruvate</name>
        <dbReference type="ChEBI" id="CHEBI:58702"/>
    </ligand>
</feature>
<feature type="binding site" evidence="7">
    <location>
        <position position="28"/>
    </location>
    <ligand>
        <name>3-phosphoshikimate</name>
        <dbReference type="ChEBI" id="CHEBI:145989"/>
    </ligand>
</feature>
<dbReference type="InterPro" id="IPR006264">
    <property type="entry name" value="EPSP_synthase"/>
</dbReference>
<keyword evidence="3 7" id="KW-0028">Amino-acid biosynthesis</keyword>
<keyword evidence="4 7" id="KW-0808">Transferase</keyword>
<dbReference type="Pfam" id="PF00275">
    <property type="entry name" value="EPSP_synthase"/>
    <property type="match status" value="1"/>
</dbReference>
<evidence type="ECO:0000256" key="4">
    <source>
        <dbReference type="ARBA" id="ARBA00022679"/>
    </source>
</evidence>
<dbReference type="PROSITE" id="PS00885">
    <property type="entry name" value="EPSP_SYNTHASE_2"/>
    <property type="match status" value="1"/>
</dbReference>
<feature type="binding site" evidence="7">
    <location>
        <position position="320"/>
    </location>
    <ligand>
        <name>3-phosphoshikimate</name>
        <dbReference type="ChEBI" id="CHEBI:145989"/>
    </ligand>
</feature>
<proteinExistence type="inferred from homology"/>
<evidence type="ECO:0000313" key="9">
    <source>
        <dbReference type="EMBL" id="MDW5597757.1"/>
    </source>
</evidence>
<evidence type="ECO:0000256" key="7">
    <source>
        <dbReference type="HAMAP-Rule" id="MF_00210"/>
    </source>
</evidence>
<comment type="pathway">
    <text evidence="1 7">Metabolic intermediate biosynthesis; chorismate biosynthesis; chorismate from D-erythrose 4-phosphate and phosphoenolpyruvate: step 6/7.</text>
</comment>
<sequence length="434" mass="45536">MTTVRFDPAPAGLKGTLRVPPDKSISHRSAIFAAMAPEPVRVRNYLDAADTNSTLAAVEKVGALVERRGGGELVIRGTGLREPHPADGPIDVGNAGTLMRLLPGWLAAQPGQRWTFDGDSSIRRRPVDRIADPLRQMGATIEATNERFPPFTLHGAELRGIEYVMPVASAQVKSCVLIAGMNTAEPTTVVEPAPSRDHTERMLAAAGVPITRDGVRVTVGRVDELGLDHVDVPGDASSAAFWVAAAVLVPGSRIVLEDVNVNWTRTGFLRIVERMGGIVLGDLEPHGAFTPGEPVSELDVAHGPLRGTTVDAEEVPLAIDELPLVALLGCFAEGETVVRGAQELKVKESDRIATVVDGLGALGADIEATDDGFVVRGTGGLRGGRIGSHGDHRLAMLGAIAGLASREGVEVDGMEAAAVSYPGFTADLATLLAR</sequence>
<comment type="caution">
    <text evidence="9">The sequence shown here is derived from an EMBL/GenBank/DDBJ whole genome shotgun (WGS) entry which is preliminary data.</text>
</comment>
<feature type="binding site" evidence="7">
    <location>
        <position position="393"/>
    </location>
    <ligand>
        <name>phosphoenolpyruvate</name>
        <dbReference type="ChEBI" id="CHEBI:58702"/>
    </ligand>
</feature>
<feature type="active site" description="Proton acceptor" evidence="7">
    <location>
        <position position="320"/>
    </location>
</feature>
<dbReference type="EC" id="2.5.1.19" evidence="7"/>
<comment type="function">
    <text evidence="7">Catalyzes the transfer of the enolpyruvyl moiety of phosphoenolpyruvate (PEP) to the 5-hydroxyl of shikimate-3-phosphate (S3P) to produce enolpyruvyl shikimate-3-phosphate and inorganic phosphate.</text>
</comment>
<evidence type="ECO:0000256" key="3">
    <source>
        <dbReference type="ARBA" id="ARBA00022605"/>
    </source>
</evidence>
<protein>
    <recommendedName>
        <fullName evidence="7">3-phosphoshikimate 1-carboxyvinyltransferase</fullName>
        <ecNumber evidence="7">2.5.1.19</ecNumber>
    </recommendedName>
    <alternativeName>
        <fullName evidence="7">5-enolpyruvylshikimate-3-phosphate synthase</fullName>
        <shortName evidence="7">EPSP synthase</shortName>
        <shortName evidence="7">EPSPS</shortName>
    </alternativeName>
</protein>
<keyword evidence="7" id="KW-0963">Cytoplasm</keyword>
<dbReference type="Proteomes" id="UP001284601">
    <property type="component" value="Unassembled WGS sequence"/>
</dbReference>
<dbReference type="PANTHER" id="PTHR21090:SF5">
    <property type="entry name" value="PENTAFUNCTIONAL AROM POLYPEPTIDE"/>
    <property type="match status" value="1"/>
</dbReference>
<dbReference type="EMBL" id="JAWSTH010000101">
    <property type="protein sequence ID" value="MDW5597757.1"/>
    <property type="molecule type" value="Genomic_DNA"/>
</dbReference>
<feature type="binding site" evidence="7">
    <location>
        <position position="171"/>
    </location>
    <ligand>
        <name>3-phosphoshikimate</name>
        <dbReference type="ChEBI" id="CHEBI:145989"/>
    </ligand>
</feature>
<comment type="caution">
    <text evidence="7">Lacks conserved residue(s) required for the propagation of feature annotation.</text>
</comment>
<dbReference type="CDD" id="cd01556">
    <property type="entry name" value="EPSP_synthase"/>
    <property type="match status" value="1"/>
</dbReference>
<dbReference type="Gene3D" id="3.65.10.10">
    <property type="entry name" value="Enolpyruvate transferase domain"/>
    <property type="match status" value="2"/>
</dbReference>
<dbReference type="PANTHER" id="PTHR21090">
    <property type="entry name" value="AROM/DEHYDROQUINATE SYNTHASE"/>
    <property type="match status" value="1"/>
</dbReference>
<evidence type="ECO:0000256" key="6">
    <source>
        <dbReference type="ARBA" id="ARBA00044633"/>
    </source>
</evidence>
<feature type="binding site" evidence="7">
    <location>
        <position position="24"/>
    </location>
    <ligand>
        <name>3-phosphoshikimate</name>
        <dbReference type="ChEBI" id="CHEBI:145989"/>
    </ligand>
</feature>
<feature type="binding site" evidence="7">
    <location>
        <position position="169"/>
    </location>
    <ligand>
        <name>3-phosphoshikimate</name>
        <dbReference type="ChEBI" id="CHEBI:145989"/>
    </ligand>
</feature>